<accession>A0A1Y1YER3</accession>
<dbReference type="InterPro" id="IPR046347">
    <property type="entry name" value="bZIP_sf"/>
</dbReference>
<feature type="domain" description="BZIP" evidence="5">
    <location>
        <begin position="250"/>
        <end position="307"/>
    </location>
</feature>
<dbReference type="InParanoid" id="A0A1Y1YER3"/>
<dbReference type="InterPro" id="IPR000837">
    <property type="entry name" value="AP-1"/>
</dbReference>
<evidence type="ECO:0000313" key="6">
    <source>
        <dbReference type="EMBL" id="ORX96448.1"/>
    </source>
</evidence>
<evidence type="ECO:0000256" key="4">
    <source>
        <dbReference type="SAM" id="MobiDB-lite"/>
    </source>
</evidence>
<dbReference type="InterPro" id="IPR004827">
    <property type="entry name" value="bZIP"/>
</dbReference>
<dbReference type="SUPFAM" id="SSF57959">
    <property type="entry name" value="Leucine zipper domain"/>
    <property type="match status" value="1"/>
</dbReference>
<evidence type="ECO:0000256" key="1">
    <source>
        <dbReference type="ARBA" id="ARBA00023015"/>
    </source>
</evidence>
<proteinExistence type="predicted"/>
<name>A0A1Y1YER3_9FUNG</name>
<dbReference type="Proteomes" id="UP000193498">
    <property type="component" value="Unassembled WGS sequence"/>
</dbReference>
<dbReference type="GO" id="GO:0000978">
    <property type="term" value="F:RNA polymerase II cis-regulatory region sequence-specific DNA binding"/>
    <property type="evidence" value="ECO:0007669"/>
    <property type="project" value="TreeGrafter"/>
</dbReference>
<evidence type="ECO:0000259" key="5">
    <source>
        <dbReference type="PROSITE" id="PS50217"/>
    </source>
</evidence>
<feature type="compositionally biased region" description="Basic and acidic residues" evidence="4">
    <location>
        <begin position="220"/>
        <end position="229"/>
    </location>
</feature>
<evidence type="ECO:0000256" key="2">
    <source>
        <dbReference type="ARBA" id="ARBA00023125"/>
    </source>
</evidence>
<protein>
    <recommendedName>
        <fullName evidence="5">BZIP domain-containing protein</fullName>
    </recommendedName>
</protein>
<gene>
    <name evidence="6" type="ORF">K493DRAFT_314505</name>
</gene>
<dbReference type="PROSITE" id="PS00036">
    <property type="entry name" value="BZIP_BASIC"/>
    <property type="match status" value="1"/>
</dbReference>
<dbReference type="AlphaFoldDB" id="A0A1Y1YER3"/>
<organism evidence="6 7">
    <name type="scientific">Basidiobolus meristosporus CBS 931.73</name>
    <dbReference type="NCBI Taxonomy" id="1314790"/>
    <lineage>
        <taxon>Eukaryota</taxon>
        <taxon>Fungi</taxon>
        <taxon>Fungi incertae sedis</taxon>
        <taxon>Zoopagomycota</taxon>
        <taxon>Entomophthoromycotina</taxon>
        <taxon>Basidiobolomycetes</taxon>
        <taxon>Basidiobolales</taxon>
        <taxon>Basidiobolaceae</taxon>
        <taxon>Basidiobolus</taxon>
    </lineage>
</organism>
<dbReference type="PROSITE" id="PS50217">
    <property type="entry name" value="BZIP"/>
    <property type="match status" value="1"/>
</dbReference>
<keyword evidence="3" id="KW-0804">Transcription</keyword>
<evidence type="ECO:0000256" key="3">
    <source>
        <dbReference type="ARBA" id="ARBA00023163"/>
    </source>
</evidence>
<comment type="caution">
    <text evidence="6">The sequence shown here is derived from an EMBL/GenBank/DDBJ whole genome shotgun (WGS) entry which is preliminary data.</text>
</comment>
<sequence>MEFVSNNLTNFPHLLTDPLPNPIWNFMEDLIETKAEGGHEFDTFLNETLQQSDSENDSVHNTATEQVGIRSSVSEDEASLNFPVTQEIGTQMCFSNELLSQDPSFGSCYGMNTDRFEWSGFEQPAPPREPMVKNPTLVECSPMSAHRRSSLPGDVAERLTDYPDMTNGRKRVFSWGDLDSTSAVLHDLDLSRAARRLSVNIPLQNTKSTFVNVSNTHSKVSPEPDRRQPEMNSPKTDETNESDSQQNVVEKRLNRRRERNRLAARRSREKRTQFLRDLEGLNQALRNENNALKAKLCDVLQELEALRAASLHPH</sequence>
<dbReference type="PANTHER" id="PTHR23351">
    <property type="entry name" value="FOS TRANSCRIPTION FACTOR-RELATED"/>
    <property type="match status" value="1"/>
</dbReference>
<dbReference type="EMBL" id="MCFE01000154">
    <property type="protein sequence ID" value="ORX96448.1"/>
    <property type="molecule type" value="Genomic_DNA"/>
</dbReference>
<dbReference type="Gene3D" id="1.20.5.170">
    <property type="match status" value="1"/>
</dbReference>
<reference evidence="6 7" key="1">
    <citation type="submission" date="2016-07" db="EMBL/GenBank/DDBJ databases">
        <title>Pervasive Adenine N6-methylation of Active Genes in Fungi.</title>
        <authorList>
            <consortium name="DOE Joint Genome Institute"/>
            <person name="Mondo S.J."/>
            <person name="Dannebaum R.O."/>
            <person name="Kuo R.C."/>
            <person name="Labutti K."/>
            <person name="Haridas S."/>
            <person name="Kuo A."/>
            <person name="Salamov A."/>
            <person name="Ahrendt S.R."/>
            <person name="Lipzen A."/>
            <person name="Sullivan W."/>
            <person name="Andreopoulos W.B."/>
            <person name="Clum A."/>
            <person name="Lindquist E."/>
            <person name="Daum C."/>
            <person name="Ramamoorthy G.K."/>
            <person name="Gryganskyi A."/>
            <person name="Culley D."/>
            <person name="Magnuson J.K."/>
            <person name="James T.Y."/>
            <person name="O'Malley M.A."/>
            <person name="Stajich J.E."/>
            <person name="Spatafora J.W."/>
            <person name="Visel A."/>
            <person name="Grigoriev I.V."/>
        </authorList>
    </citation>
    <scope>NUCLEOTIDE SEQUENCE [LARGE SCALE GENOMIC DNA]</scope>
    <source>
        <strain evidence="6 7">CBS 931.73</strain>
    </source>
</reference>
<keyword evidence="7" id="KW-1185">Reference proteome</keyword>
<evidence type="ECO:0000313" key="7">
    <source>
        <dbReference type="Proteomes" id="UP000193498"/>
    </source>
</evidence>
<feature type="compositionally biased region" description="Polar residues" evidence="4">
    <location>
        <begin position="50"/>
        <end position="72"/>
    </location>
</feature>
<dbReference type="GO" id="GO:0005634">
    <property type="term" value="C:nucleus"/>
    <property type="evidence" value="ECO:0007669"/>
    <property type="project" value="TreeGrafter"/>
</dbReference>
<dbReference type="PANTHER" id="PTHR23351:SF24">
    <property type="entry name" value="ACTIVATING TRANSCRIPTION FACTOR 3-RELATED"/>
    <property type="match status" value="1"/>
</dbReference>
<feature type="region of interest" description="Disordered" evidence="4">
    <location>
        <begin position="211"/>
        <end position="251"/>
    </location>
</feature>
<dbReference type="GO" id="GO:0000981">
    <property type="term" value="F:DNA-binding transcription factor activity, RNA polymerase II-specific"/>
    <property type="evidence" value="ECO:0007669"/>
    <property type="project" value="TreeGrafter"/>
</dbReference>
<dbReference type="SMART" id="SM00338">
    <property type="entry name" value="BRLZ"/>
    <property type="match status" value="1"/>
</dbReference>
<keyword evidence="1" id="KW-0805">Transcription regulation</keyword>
<feature type="region of interest" description="Disordered" evidence="4">
    <location>
        <begin position="50"/>
        <end position="76"/>
    </location>
</feature>
<dbReference type="Pfam" id="PF07716">
    <property type="entry name" value="bZIP_2"/>
    <property type="match status" value="1"/>
</dbReference>
<dbReference type="STRING" id="1314790.A0A1Y1YER3"/>
<keyword evidence="2" id="KW-0238">DNA-binding</keyword>